<evidence type="ECO:0000313" key="2">
    <source>
        <dbReference type="Proteomes" id="UP000195321"/>
    </source>
</evidence>
<gene>
    <name evidence="1" type="ORF">BW425_07695</name>
</gene>
<name>A0A1Y3MFT6_9BACI</name>
<protein>
    <submittedName>
        <fullName evidence="1">Uncharacterized protein</fullName>
    </submittedName>
</protein>
<sequence>MKNLTSLKNRFDIGDTHVTLLIEILHKEQTEGRFYSFEDLKSFAKQINFISVFTEEVTLEEGKYSAFVDTLEKLIEVAEELCDLGLMQLYEPYMNVCYLVLHDIVYN</sequence>
<organism evidence="1 2">
    <name type="scientific">Bacillus pseudomycoides</name>
    <dbReference type="NCBI Taxonomy" id="64104"/>
    <lineage>
        <taxon>Bacteria</taxon>
        <taxon>Bacillati</taxon>
        <taxon>Bacillota</taxon>
        <taxon>Bacilli</taxon>
        <taxon>Bacillales</taxon>
        <taxon>Bacillaceae</taxon>
        <taxon>Bacillus</taxon>
        <taxon>Bacillus cereus group</taxon>
    </lineage>
</organism>
<reference evidence="1 2" key="1">
    <citation type="submission" date="2017-02" db="EMBL/GenBank/DDBJ databases">
        <title>Bacillus pseudomycoides isolate FSL K6-0042.</title>
        <authorList>
            <person name="Kovac J."/>
        </authorList>
    </citation>
    <scope>NUCLEOTIDE SEQUENCE [LARGE SCALE GENOMIC DNA]</scope>
    <source>
        <strain evidence="1 2">FSL K6-0042</strain>
    </source>
</reference>
<accession>A0A1Y3MFT6</accession>
<comment type="caution">
    <text evidence="1">The sequence shown here is derived from an EMBL/GenBank/DDBJ whole genome shotgun (WGS) entry which is preliminary data.</text>
</comment>
<dbReference type="EMBL" id="MWPX01000006">
    <property type="protein sequence ID" value="OUM49295.1"/>
    <property type="molecule type" value="Genomic_DNA"/>
</dbReference>
<dbReference type="Proteomes" id="UP000195321">
    <property type="component" value="Unassembled WGS sequence"/>
</dbReference>
<dbReference type="AlphaFoldDB" id="A0A1Y3MFT6"/>
<dbReference type="RefSeq" id="WP_088093828.1">
    <property type="nucleotide sequence ID" value="NZ_JARHXM010000144.1"/>
</dbReference>
<evidence type="ECO:0000313" key="1">
    <source>
        <dbReference type="EMBL" id="OUM49295.1"/>
    </source>
</evidence>
<proteinExistence type="predicted"/>